<dbReference type="InterPro" id="IPR006655">
    <property type="entry name" value="Mopterin_OxRdtase_prok_CS"/>
</dbReference>
<evidence type="ECO:0000256" key="8">
    <source>
        <dbReference type="ARBA" id="ARBA00023004"/>
    </source>
</evidence>
<dbReference type="InterPro" id="IPR006963">
    <property type="entry name" value="Mopterin_OxRdtase_4Fe-4S_dom"/>
</dbReference>
<evidence type="ECO:0000256" key="1">
    <source>
        <dbReference type="ARBA" id="ARBA00001942"/>
    </source>
</evidence>
<dbReference type="Gene3D" id="2.20.25.90">
    <property type="entry name" value="ADC-like domains"/>
    <property type="match status" value="1"/>
</dbReference>
<evidence type="ECO:0000313" key="12">
    <source>
        <dbReference type="EMBL" id="MBK1790830.1"/>
    </source>
</evidence>
<dbReference type="Pfam" id="PF01568">
    <property type="entry name" value="Molydop_binding"/>
    <property type="match status" value="1"/>
</dbReference>
<evidence type="ECO:0000256" key="5">
    <source>
        <dbReference type="ARBA" id="ARBA00022505"/>
    </source>
</evidence>
<dbReference type="GO" id="GO:0043546">
    <property type="term" value="F:molybdopterin cofactor binding"/>
    <property type="evidence" value="ECO:0007669"/>
    <property type="project" value="InterPro"/>
</dbReference>
<evidence type="ECO:0000256" key="3">
    <source>
        <dbReference type="ARBA" id="ARBA00008747"/>
    </source>
</evidence>
<dbReference type="InterPro" id="IPR006657">
    <property type="entry name" value="MoPterin_dinucl-bd_dom"/>
</dbReference>
<feature type="domain" description="4Fe-4S Mo/W bis-MGD-type" evidence="11">
    <location>
        <begin position="41"/>
        <end position="97"/>
    </location>
</feature>
<protein>
    <submittedName>
        <fullName evidence="12">Nitrate reductase</fullName>
    </submittedName>
</protein>
<dbReference type="CDD" id="cd02754">
    <property type="entry name" value="MopB_Nitrate-R-NapA-like"/>
    <property type="match status" value="1"/>
</dbReference>
<dbReference type="PANTHER" id="PTHR43105:SF10">
    <property type="entry name" value="NADH-QUINONE OXIDOREDUCTASE SUBUNIT G"/>
    <property type="match status" value="1"/>
</dbReference>
<comment type="cofactor">
    <cofactor evidence="2">
        <name>[4Fe-4S] cluster</name>
        <dbReference type="ChEBI" id="CHEBI:49883"/>
    </cofactor>
</comment>
<keyword evidence="5" id="KW-0500">Molybdenum</keyword>
<name>A0A8J7SHJ5_9BACT</name>
<organism evidence="12 13">
    <name type="scientific">Persicirhabdus sediminis</name>
    <dbReference type="NCBI Taxonomy" id="454144"/>
    <lineage>
        <taxon>Bacteria</taxon>
        <taxon>Pseudomonadati</taxon>
        <taxon>Verrucomicrobiota</taxon>
        <taxon>Verrucomicrobiia</taxon>
        <taxon>Verrucomicrobiales</taxon>
        <taxon>Verrucomicrobiaceae</taxon>
        <taxon>Persicirhabdus</taxon>
    </lineage>
</organism>
<evidence type="ECO:0000259" key="11">
    <source>
        <dbReference type="PROSITE" id="PS51669"/>
    </source>
</evidence>
<dbReference type="SMART" id="SM00926">
    <property type="entry name" value="Molybdop_Fe4S4"/>
    <property type="match status" value="1"/>
</dbReference>
<evidence type="ECO:0000313" key="13">
    <source>
        <dbReference type="Proteomes" id="UP000624703"/>
    </source>
</evidence>
<dbReference type="GO" id="GO:0016491">
    <property type="term" value="F:oxidoreductase activity"/>
    <property type="evidence" value="ECO:0007669"/>
    <property type="project" value="UniProtKB-KW"/>
</dbReference>
<evidence type="ECO:0000256" key="6">
    <source>
        <dbReference type="ARBA" id="ARBA00022723"/>
    </source>
</evidence>
<keyword evidence="10" id="KW-0534">Nitrate assimilation</keyword>
<dbReference type="Gene3D" id="2.40.40.20">
    <property type="match status" value="1"/>
</dbReference>
<keyword evidence="7" id="KW-0560">Oxidoreductase</keyword>
<dbReference type="PIRSF" id="PIRSF000144">
    <property type="entry name" value="CbbBc"/>
    <property type="match status" value="1"/>
</dbReference>
<dbReference type="GO" id="GO:0046872">
    <property type="term" value="F:metal ion binding"/>
    <property type="evidence" value="ECO:0007669"/>
    <property type="project" value="UniProtKB-KW"/>
</dbReference>
<dbReference type="CDD" id="cd02791">
    <property type="entry name" value="MopB_CT_Nitrate-R-NapA-like"/>
    <property type="match status" value="1"/>
</dbReference>
<proteinExistence type="inferred from homology"/>
<dbReference type="Gene3D" id="3.40.50.740">
    <property type="match status" value="1"/>
</dbReference>
<dbReference type="RefSeq" id="WP_200310854.1">
    <property type="nucleotide sequence ID" value="NZ_JAENIM010000034.1"/>
</dbReference>
<dbReference type="Proteomes" id="UP000624703">
    <property type="component" value="Unassembled WGS sequence"/>
</dbReference>
<evidence type="ECO:0000256" key="4">
    <source>
        <dbReference type="ARBA" id="ARBA00022485"/>
    </source>
</evidence>
<dbReference type="InterPro" id="IPR041957">
    <property type="entry name" value="CT_Nitrate-R-NapA-like"/>
</dbReference>
<dbReference type="InterPro" id="IPR006656">
    <property type="entry name" value="Mopterin_OxRdtase"/>
</dbReference>
<dbReference type="GO" id="GO:0042128">
    <property type="term" value="P:nitrate assimilation"/>
    <property type="evidence" value="ECO:0007669"/>
    <property type="project" value="UniProtKB-KW"/>
</dbReference>
<dbReference type="GO" id="GO:0045333">
    <property type="term" value="P:cellular respiration"/>
    <property type="evidence" value="ECO:0007669"/>
    <property type="project" value="UniProtKB-ARBA"/>
</dbReference>
<dbReference type="AlphaFoldDB" id="A0A8J7SHJ5"/>
<dbReference type="EMBL" id="JAENIM010000034">
    <property type="protein sequence ID" value="MBK1790830.1"/>
    <property type="molecule type" value="Genomic_DNA"/>
</dbReference>
<comment type="similarity">
    <text evidence="3">Belongs to the prokaryotic molybdopterin-containing oxidoreductase family. NasA/NapA/NarB subfamily.</text>
</comment>
<evidence type="ECO:0000256" key="10">
    <source>
        <dbReference type="ARBA" id="ARBA00023063"/>
    </source>
</evidence>
<evidence type="ECO:0000256" key="2">
    <source>
        <dbReference type="ARBA" id="ARBA00001966"/>
    </source>
</evidence>
<gene>
    <name evidence="12" type="ORF">JIN82_06640</name>
</gene>
<dbReference type="Pfam" id="PF04879">
    <property type="entry name" value="Molybdop_Fe4S4"/>
    <property type="match status" value="1"/>
</dbReference>
<keyword evidence="6" id="KW-0479">Metal-binding</keyword>
<dbReference type="GO" id="GO:0051539">
    <property type="term" value="F:4 iron, 4 sulfur cluster binding"/>
    <property type="evidence" value="ECO:0007669"/>
    <property type="project" value="UniProtKB-KW"/>
</dbReference>
<reference evidence="12" key="1">
    <citation type="submission" date="2021-01" db="EMBL/GenBank/DDBJ databases">
        <title>Modified the classification status of verrucomicrobia.</title>
        <authorList>
            <person name="Feng X."/>
        </authorList>
    </citation>
    <scope>NUCLEOTIDE SEQUENCE</scope>
    <source>
        <strain evidence="12">_KCTC 22039</strain>
    </source>
</reference>
<comment type="caution">
    <text evidence="12">The sequence shown here is derived from an EMBL/GenBank/DDBJ whole genome shotgun (WGS) entry which is preliminary data.</text>
</comment>
<dbReference type="Gene3D" id="3.40.228.10">
    <property type="entry name" value="Dimethylsulfoxide Reductase, domain 2"/>
    <property type="match status" value="1"/>
</dbReference>
<dbReference type="Pfam" id="PF00384">
    <property type="entry name" value="Molybdopterin"/>
    <property type="match status" value="1"/>
</dbReference>
<dbReference type="SUPFAM" id="SSF50692">
    <property type="entry name" value="ADC-like"/>
    <property type="match status" value="1"/>
</dbReference>
<dbReference type="PROSITE" id="PS00490">
    <property type="entry name" value="MOLYBDOPTERIN_PROK_2"/>
    <property type="match status" value="1"/>
</dbReference>
<dbReference type="InterPro" id="IPR009010">
    <property type="entry name" value="Asp_de-COase-like_dom_sf"/>
</dbReference>
<dbReference type="InterPro" id="IPR050123">
    <property type="entry name" value="Prok_molybdopt-oxidoreductase"/>
</dbReference>
<comment type="cofactor">
    <cofactor evidence="1">
        <name>Mo-bis(molybdopterin guanine dinucleotide)</name>
        <dbReference type="ChEBI" id="CHEBI:60539"/>
    </cofactor>
</comment>
<dbReference type="SUPFAM" id="SSF53706">
    <property type="entry name" value="Formate dehydrogenase/DMSO reductase, domains 1-3"/>
    <property type="match status" value="1"/>
</dbReference>
<dbReference type="PROSITE" id="PS51669">
    <property type="entry name" value="4FE4S_MOW_BIS_MGD"/>
    <property type="match status" value="1"/>
</dbReference>
<sequence length="749" mass="82948">MKSHQRKPEILRAWNGTKTAELLRSPGKFGLGQVPDKKTPDATTSMVCGFCATGCGLNIHLKEGEAVGLTPDTRYPVNIGMACPKGWEALAPLQSNERASQPLLRSSRDSQLEAVDWDTAMKAFSSKFKAVQEKHGKESVAFISTGQICTEEMAFLGSLSKFGMGIKHGDGNTRQCMATAVAAYKQSFGFDSPPYTYQDFEESDTIVLIGSNLCIAHPIMWQRVMRNKNQPKIIVIDPRKTETAVAATHHYPIAPKSDLTFFYGIAHILIANGWLDNDFIAKHTEQFDGFIEHVKTFTPEFVSQKSGIPAEDIYELACMIHEGKNVSFWWTMGVNQGYEATRTAQSIINLALMTGNIGRPGTGANSITGQCNAMGSRLFSNTTNLLGGHDFANPEHRAKVCEVLEIPDEVIPDAIGMPYNQIIDGIESGSIRGLWIIATNPVHSWINQGRLKKLLGQLDFLVVQDMYSTTETAVHADLVLPAAAWGEKDGTFINSERRIGLAKKVAKAPGQALSDFNIFRLIAQYWGCGELFKKWTSPEAVFQMLKMLTNNQPCDITGIEDYQMLDKNGGIQWPHPAGAELVDNQRRLFSDNQFYHPNGKAKFHYEAVKPLPEPSDNAFPFTLLTGRGTSAQWHTQTRTGKSKVLQALYPKHCYVEINPKDAHELGIESNSMVTLKSRRASIEATAFITPTVSPGQVFLPMHYSEVNQLIQDVFDPYSSQPNYKHSAVALFPAKKINQTVKQSQQVGHT</sequence>
<keyword evidence="9" id="KW-0411">Iron-sulfur</keyword>
<dbReference type="PANTHER" id="PTHR43105">
    <property type="entry name" value="RESPIRATORY NITRATE REDUCTASE"/>
    <property type="match status" value="1"/>
</dbReference>
<dbReference type="GO" id="GO:0016020">
    <property type="term" value="C:membrane"/>
    <property type="evidence" value="ECO:0007669"/>
    <property type="project" value="TreeGrafter"/>
</dbReference>
<keyword evidence="4" id="KW-0004">4Fe-4S</keyword>
<evidence type="ECO:0000256" key="7">
    <source>
        <dbReference type="ARBA" id="ARBA00023002"/>
    </source>
</evidence>
<keyword evidence="13" id="KW-1185">Reference proteome</keyword>
<accession>A0A8J7SHJ5</accession>
<keyword evidence="8" id="KW-0408">Iron</keyword>
<evidence type="ECO:0000256" key="9">
    <source>
        <dbReference type="ARBA" id="ARBA00023014"/>
    </source>
</evidence>